<dbReference type="PROSITE" id="PS00681">
    <property type="entry name" value="CHAPERONINS_CPN10"/>
    <property type="match status" value="1"/>
</dbReference>
<comment type="similarity">
    <text evidence="1 3">Belongs to the GroES chaperonin family.</text>
</comment>
<dbReference type="InterPro" id="IPR011032">
    <property type="entry name" value="GroES-like_sf"/>
</dbReference>
<name>A0AAV7YR53_9EUKA</name>
<dbReference type="HAMAP" id="MF_00580">
    <property type="entry name" value="CH10"/>
    <property type="match status" value="1"/>
</dbReference>
<dbReference type="AlphaFoldDB" id="A0AAV7YR53"/>
<evidence type="ECO:0000256" key="1">
    <source>
        <dbReference type="ARBA" id="ARBA00006975"/>
    </source>
</evidence>
<dbReference type="Gene3D" id="2.30.33.40">
    <property type="entry name" value="GroES chaperonin"/>
    <property type="match status" value="1"/>
</dbReference>
<dbReference type="PANTHER" id="PTHR10772:SF63">
    <property type="entry name" value="20 KDA CHAPERONIN, CHLOROPLASTIC"/>
    <property type="match status" value="1"/>
</dbReference>
<evidence type="ECO:0000256" key="2">
    <source>
        <dbReference type="ARBA" id="ARBA00023186"/>
    </source>
</evidence>
<dbReference type="InterPro" id="IPR018369">
    <property type="entry name" value="Chaprnonin_Cpn10_CS"/>
</dbReference>
<organism evidence="4 5">
    <name type="scientific">Anaeramoeba flamelloides</name>
    <dbReference type="NCBI Taxonomy" id="1746091"/>
    <lineage>
        <taxon>Eukaryota</taxon>
        <taxon>Metamonada</taxon>
        <taxon>Anaeramoebidae</taxon>
        <taxon>Anaeramoeba</taxon>
    </lineage>
</organism>
<comment type="caution">
    <text evidence="4">The sequence shown here is derived from an EMBL/GenBank/DDBJ whole genome shotgun (WGS) entry which is preliminary data.</text>
</comment>
<dbReference type="GO" id="GO:0051087">
    <property type="term" value="F:protein-folding chaperone binding"/>
    <property type="evidence" value="ECO:0007669"/>
    <property type="project" value="TreeGrafter"/>
</dbReference>
<dbReference type="GO" id="GO:0051082">
    <property type="term" value="F:unfolded protein binding"/>
    <property type="evidence" value="ECO:0007669"/>
    <property type="project" value="TreeGrafter"/>
</dbReference>
<dbReference type="PRINTS" id="PR00297">
    <property type="entry name" value="CHAPERONIN10"/>
</dbReference>
<keyword evidence="2 3" id="KW-0143">Chaperone</keyword>
<evidence type="ECO:0000313" key="5">
    <source>
        <dbReference type="Proteomes" id="UP001146793"/>
    </source>
</evidence>
<gene>
    <name evidence="4" type="ORF">M0812_02580</name>
</gene>
<dbReference type="InterPro" id="IPR037124">
    <property type="entry name" value="Chaperonin_GroES_sf"/>
</dbReference>
<keyword evidence="4" id="KW-0346">Stress response</keyword>
<reference evidence="4" key="1">
    <citation type="submission" date="2022-08" db="EMBL/GenBank/DDBJ databases">
        <title>Novel sulphate-reducing endosymbionts in the free-living metamonad Anaeramoeba.</title>
        <authorList>
            <person name="Jerlstrom-Hultqvist J."/>
            <person name="Cepicka I."/>
            <person name="Gallot-Lavallee L."/>
            <person name="Salas-Leiva D."/>
            <person name="Curtis B.A."/>
            <person name="Zahonova K."/>
            <person name="Pipaliya S."/>
            <person name="Dacks J."/>
            <person name="Roger A.J."/>
        </authorList>
    </citation>
    <scope>NUCLEOTIDE SEQUENCE</scope>
    <source>
        <strain evidence="4">Busselton2</strain>
    </source>
</reference>
<accession>A0AAV7YR53</accession>
<dbReference type="GO" id="GO:0044183">
    <property type="term" value="F:protein folding chaperone"/>
    <property type="evidence" value="ECO:0007669"/>
    <property type="project" value="InterPro"/>
</dbReference>
<dbReference type="SUPFAM" id="SSF50129">
    <property type="entry name" value="GroES-like"/>
    <property type="match status" value="1"/>
</dbReference>
<dbReference type="PANTHER" id="PTHR10772">
    <property type="entry name" value="10 KDA HEAT SHOCK PROTEIN"/>
    <property type="match status" value="1"/>
</dbReference>
<dbReference type="EMBL" id="JANTQA010000048">
    <property type="protein sequence ID" value="KAJ3430905.1"/>
    <property type="molecule type" value="Genomic_DNA"/>
</dbReference>
<dbReference type="SMART" id="SM00883">
    <property type="entry name" value="Cpn10"/>
    <property type="match status" value="1"/>
</dbReference>
<dbReference type="FunFam" id="2.30.33.40:FF:000007">
    <property type="entry name" value="10 kDa chaperonin"/>
    <property type="match status" value="1"/>
</dbReference>
<proteinExistence type="inferred from homology"/>
<sequence>MLSLSNLLTQNTKKFLQLTACSFGTRVKDLIPLYERIIVERKETKTKTKSGIVLPDSASKASQRATVLAVGDGLIDKNGKRFKPTVKVGDTIILPKFGGVNVVFEDKDVIIIKESDIMGIISKN</sequence>
<dbReference type="GO" id="GO:0005524">
    <property type="term" value="F:ATP binding"/>
    <property type="evidence" value="ECO:0007669"/>
    <property type="project" value="InterPro"/>
</dbReference>
<protein>
    <submittedName>
        <fullName evidence="4">10 kDa heat shock protein</fullName>
    </submittedName>
</protein>
<evidence type="ECO:0000313" key="4">
    <source>
        <dbReference type="EMBL" id="KAJ3430905.1"/>
    </source>
</evidence>
<evidence type="ECO:0000256" key="3">
    <source>
        <dbReference type="RuleBase" id="RU003479"/>
    </source>
</evidence>
<dbReference type="InterPro" id="IPR020818">
    <property type="entry name" value="Chaperonin_GroES"/>
</dbReference>
<dbReference type="Proteomes" id="UP001146793">
    <property type="component" value="Unassembled WGS sequence"/>
</dbReference>
<dbReference type="GO" id="GO:0046872">
    <property type="term" value="F:metal ion binding"/>
    <property type="evidence" value="ECO:0007669"/>
    <property type="project" value="TreeGrafter"/>
</dbReference>
<dbReference type="CDD" id="cd00320">
    <property type="entry name" value="cpn10"/>
    <property type="match status" value="1"/>
</dbReference>
<dbReference type="Pfam" id="PF00166">
    <property type="entry name" value="Cpn10"/>
    <property type="match status" value="1"/>
</dbReference>